<protein>
    <submittedName>
        <fullName evidence="2">Uncharacterized protein</fullName>
    </submittedName>
</protein>
<comment type="caution">
    <text evidence="2">The sequence shown here is derived from an EMBL/GenBank/DDBJ whole genome shotgun (WGS) entry which is preliminary data.</text>
</comment>
<dbReference type="Proteomes" id="UP000634136">
    <property type="component" value="Unassembled WGS sequence"/>
</dbReference>
<evidence type="ECO:0000313" key="2">
    <source>
        <dbReference type="EMBL" id="KAF7832361.1"/>
    </source>
</evidence>
<evidence type="ECO:0000256" key="1">
    <source>
        <dbReference type="SAM" id="MobiDB-lite"/>
    </source>
</evidence>
<dbReference type="AlphaFoldDB" id="A0A835C322"/>
<evidence type="ECO:0000313" key="3">
    <source>
        <dbReference type="Proteomes" id="UP000634136"/>
    </source>
</evidence>
<dbReference type="EMBL" id="JAAIUW010000005">
    <property type="protein sequence ID" value="KAF7832361.1"/>
    <property type="molecule type" value="Genomic_DNA"/>
</dbReference>
<name>A0A835C322_9FABA</name>
<reference evidence="2" key="1">
    <citation type="submission" date="2020-09" db="EMBL/GenBank/DDBJ databases">
        <title>Genome-Enabled Discovery of Anthraquinone Biosynthesis in Senna tora.</title>
        <authorList>
            <person name="Kang S.-H."/>
            <person name="Pandey R.P."/>
            <person name="Lee C.-M."/>
            <person name="Sim J.-S."/>
            <person name="Jeong J.-T."/>
            <person name="Choi B.-S."/>
            <person name="Jung M."/>
            <person name="Ginzburg D."/>
            <person name="Zhao K."/>
            <person name="Won S.Y."/>
            <person name="Oh T.-J."/>
            <person name="Yu Y."/>
            <person name="Kim N.-H."/>
            <person name="Lee O.R."/>
            <person name="Lee T.-H."/>
            <person name="Bashyal P."/>
            <person name="Kim T.-S."/>
            <person name="Lee W.-H."/>
            <person name="Kawkins C."/>
            <person name="Kim C.-K."/>
            <person name="Kim J.S."/>
            <person name="Ahn B.O."/>
            <person name="Rhee S.Y."/>
            <person name="Sohng J.K."/>
        </authorList>
    </citation>
    <scope>NUCLEOTIDE SEQUENCE</scope>
    <source>
        <tissue evidence="2">Leaf</tissue>
    </source>
</reference>
<keyword evidence="3" id="KW-1185">Reference proteome</keyword>
<sequence>MAARPCPHRHPPKGDGAVQKCSAPPMTHLMSAKSMEEGLVTSKFAIFCWLDENEDKWMRVAHLLGPRPRRITTIERTVREYGRTGWLVVSSALWVRMDVQGLHVLGDVRDLVRRQRLLVHSIRDNNIRLALFQRKETMHYINKGNAEEFKMYGNESLAEPLSWVHPPSGSIVAPTSGSMEATGSANAHASYLSASGCAAGPSLPAARVYPTACHATA</sequence>
<accession>A0A835C322</accession>
<gene>
    <name evidence="2" type="ORF">G2W53_014694</name>
</gene>
<proteinExistence type="predicted"/>
<organism evidence="2 3">
    <name type="scientific">Senna tora</name>
    <dbReference type="NCBI Taxonomy" id="362788"/>
    <lineage>
        <taxon>Eukaryota</taxon>
        <taxon>Viridiplantae</taxon>
        <taxon>Streptophyta</taxon>
        <taxon>Embryophyta</taxon>
        <taxon>Tracheophyta</taxon>
        <taxon>Spermatophyta</taxon>
        <taxon>Magnoliopsida</taxon>
        <taxon>eudicotyledons</taxon>
        <taxon>Gunneridae</taxon>
        <taxon>Pentapetalae</taxon>
        <taxon>rosids</taxon>
        <taxon>fabids</taxon>
        <taxon>Fabales</taxon>
        <taxon>Fabaceae</taxon>
        <taxon>Caesalpinioideae</taxon>
        <taxon>Cassia clade</taxon>
        <taxon>Senna</taxon>
    </lineage>
</organism>
<feature type="compositionally biased region" description="Basic residues" evidence="1">
    <location>
        <begin position="1"/>
        <end position="11"/>
    </location>
</feature>
<feature type="region of interest" description="Disordered" evidence="1">
    <location>
        <begin position="1"/>
        <end position="21"/>
    </location>
</feature>